<evidence type="ECO:0000313" key="3">
    <source>
        <dbReference type="EMBL" id="CAB4584464.1"/>
    </source>
</evidence>
<feature type="compositionally biased region" description="Basic and acidic residues" evidence="1">
    <location>
        <begin position="117"/>
        <end position="130"/>
    </location>
</feature>
<dbReference type="AlphaFoldDB" id="A0A6J6FBY2"/>
<name>A0A6J6FBY2_9ZZZZ</name>
<feature type="region of interest" description="Disordered" evidence="1">
    <location>
        <begin position="78"/>
        <end position="143"/>
    </location>
</feature>
<proteinExistence type="predicted"/>
<keyword evidence="2" id="KW-1133">Transmembrane helix</keyword>
<sequence length="143" mass="14810">MTPPNKPEWIELAEADSAPQVKNSTRALPALVMAVALSIGGVGILFAQNGTEAPASAEVQSMAVTASSSPALQSAKSAVASTMNSQSASAVVNPSAPKQPSIAAMPTGSGDDEDDEREGRDGDRNRGDHEDRDDDDEEDEDDD</sequence>
<gene>
    <name evidence="3" type="ORF">UFOPK1775_00206</name>
</gene>
<feature type="compositionally biased region" description="Polar residues" evidence="1">
    <location>
        <begin position="78"/>
        <end position="98"/>
    </location>
</feature>
<keyword evidence="2" id="KW-0812">Transmembrane</keyword>
<reference evidence="3" key="1">
    <citation type="submission" date="2020-05" db="EMBL/GenBank/DDBJ databases">
        <authorList>
            <person name="Chiriac C."/>
            <person name="Salcher M."/>
            <person name="Ghai R."/>
            <person name="Kavagutti S V."/>
        </authorList>
    </citation>
    <scope>NUCLEOTIDE SEQUENCE</scope>
</reference>
<dbReference type="EMBL" id="CAEZUB010000011">
    <property type="protein sequence ID" value="CAB4584464.1"/>
    <property type="molecule type" value="Genomic_DNA"/>
</dbReference>
<evidence type="ECO:0000256" key="2">
    <source>
        <dbReference type="SAM" id="Phobius"/>
    </source>
</evidence>
<accession>A0A6J6FBY2</accession>
<organism evidence="3">
    <name type="scientific">freshwater metagenome</name>
    <dbReference type="NCBI Taxonomy" id="449393"/>
    <lineage>
        <taxon>unclassified sequences</taxon>
        <taxon>metagenomes</taxon>
        <taxon>ecological metagenomes</taxon>
    </lineage>
</organism>
<feature type="transmembrane region" description="Helical" evidence="2">
    <location>
        <begin position="27"/>
        <end position="47"/>
    </location>
</feature>
<evidence type="ECO:0000256" key="1">
    <source>
        <dbReference type="SAM" id="MobiDB-lite"/>
    </source>
</evidence>
<feature type="compositionally biased region" description="Acidic residues" evidence="1">
    <location>
        <begin position="131"/>
        <end position="143"/>
    </location>
</feature>
<keyword evidence="2" id="KW-0472">Membrane</keyword>
<protein>
    <submittedName>
        <fullName evidence="3">Unannotated protein</fullName>
    </submittedName>
</protein>